<dbReference type="EMBL" id="JAEHFL010000003">
    <property type="protein sequence ID" value="MBK3427473.1"/>
    <property type="molecule type" value="Genomic_DNA"/>
</dbReference>
<dbReference type="PANTHER" id="PTHR45947">
    <property type="entry name" value="SULFOQUINOVOSYL TRANSFERASE SQD2"/>
    <property type="match status" value="1"/>
</dbReference>
<keyword evidence="6" id="KW-1185">Reference proteome</keyword>
<name>A0A8I1I127_9CORY</name>
<dbReference type="Proteomes" id="UP000603369">
    <property type="component" value="Unassembled WGS sequence"/>
</dbReference>
<dbReference type="InterPro" id="IPR001296">
    <property type="entry name" value="Glyco_trans_1"/>
</dbReference>
<evidence type="ECO:0000313" key="5">
    <source>
        <dbReference type="EMBL" id="MBK3427473.1"/>
    </source>
</evidence>
<evidence type="ECO:0000259" key="3">
    <source>
        <dbReference type="Pfam" id="PF00534"/>
    </source>
</evidence>
<dbReference type="InterPro" id="IPR050194">
    <property type="entry name" value="Glycosyltransferase_grp1"/>
</dbReference>
<dbReference type="CDD" id="cd03801">
    <property type="entry name" value="GT4_PimA-like"/>
    <property type="match status" value="1"/>
</dbReference>
<accession>A0A8I1I127</accession>
<evidence type="ECO:0000259" key="4">
    <source>
        <dbReference type="Pfam" id="PF13439"/>
    </source>
</evidence>
<evidence type="ECO:0000313" key="6">
    <source>
        <dbReference type="Proteomes" id="UP000603369"/>
    </source>
</evidence>
<sequence length="367" mass="40082">MARVLLVTNDFPPKIGGIQSYLRDFVATLDPRDVVVFASTQESPAEFDAGVDYKVIRWPRRVMLPTPATVRRMQEIIRAENIDIVWFGAAAPLALMGKAAKEAGATRVVATTHGHEVGWSMVPVARQCLRRIGDHADVITYISDYTLRRLRRPFGPNPRWEHLPSGVSVEGLSPATPEQRAAAKTEFGVDGPTIVCISRFVPRKGQDQLLRAMPLVREEFPDAQLLLIGRGRYRAALEQLAEIYCPDAVIQEAESIETALHAADVFAMPARTRGGGLDVEGLGIVYLEAQACGLPVVAGDSGGAPETVTGETGVVVKGGAVPELAGALKALLADPQRRLRMGQAGRRHVEENWTWRIMGQRLRQLMS</sequence>
<evidence type="ECO:0000256" key="2">
    <source>
        <dbReference type="ARBA" id="ARBA00022679"/>
    </source>
</evidence>
<evidence type="ECO:0000256" key="1">
    <source>
        <dbReference type="ARBA" id="ARBA00022676"/>
    </source>
</evidence>
<dbReference type="InterPro" id="IPR028098">
    <property type="entry name" value="Glyco_trans_4-like_N"/>
</dbReference>
<dbReference type="GO" id="GO:1903509">
    <property type="term" value="P:liposaccharide metabolic process"/>
    <property type="evidence" value="ECO:0007669"/>
    <property type="project" value="UniProtKB-ARBA"/>
</dbReference>
<proteinExistence type="predicted"/>
<dbReference type="AlphaFoldDB" id="A0A8I1I127"/>
<organism evidence="5 6">
    <name type="scientific">Corynebacterium tuberculostearicum</name>
    <dbReference type="NCBI Taxonomy" id="38304"/>
    <lineage>
        <taxon>Bacteria</taxon>
        <taxon>Bacillati</taxon>
        <taxon>Actinomycetota</taxon>
        <taxon>Actinomycetes</taxon>
        <taxon>Mycobacteriales</taxon>
        <taxon>Corynebacteriaceae</taxon>
        <taxon>Corynebacterium</taxon>
    </lineage>
</organism>
<dbReference type="Gene3D" id="3.40.50.2000">
    <property type="entry name" value="Glycogen Phosphorylase B"/>
    <property type="match status" value="2"/>
</dbReference>
<feature type="domain" description="Glycosyl transferase family 1" evidence="3">
    <location>
        <begin position="182"/>
        <end position="347"/>
    </location>
</feature>
<dbReference type="GO" id="GO:1901137">
    <property type="term" value="P:carbohydrate derivative biosynthetic process"/>
    <property type="evidence" value="ECO:0007669"/>
    <property type="project" value="UniProtKB-ARBA"/>
</dbReference>
<dbReference type="PANTHER" id="PTHR45947:SF3">
    <property type="entry name" value="SULFOQUINOVOSYL TRANSFERASE SQD2"/>
    <property type="match status" value="1"/>
</dbReference>
<dbReference type="SUPFAM" id="SSF53756">
    <property type="entry name" value="UDP-Glycosyltransferase/glycogen phosphorylase"/>
    <property type="match status" value="1"/>
</dbReference>
<dbReference type="GO" id="GO:0016758">
    <property type="term" value="F:hexosyltransferase activity"/>
    <property type="evidence" value="ECO:0007669"/>
    <property type="project" value="TreeGrafter"/>
</dbReference>
<dbReference type="RefSeq" id="WP_200435429.1">
    <property type="nucleotide sequence ID" value="NZ_JAEHFL010000003.1"/>
</dbReference>
<comment type="caution">
    <text evidence="5">The sequence shown here is derived from an EMBL/GenBank/DDBJ whole genome shotgun (WGS) entry which is preliminary data.</text>
</comment>
<dbReference type="Pfam" id="PF00534">
    <property type="entry name" value="Glycos_transf_1"/>
    <property type="match status" value="1"/>
</dbReference>
<reference evidence="5 6" key="1">
    <citation type="submission" date="2020-12" db="EMBL/GenBank/DDBJ databases">
        <title>Draft genome sequence of the commensal strain Corynebacterium tuberculostearicum MFP09/CIP 102622 isolated from human skin.</title>
        <authorList>
            <person name="Boukerb A.M."/>
            <person name="Janvier X."/>
            <person name="Feuilloley M.G.J."/>
            <person name="Groboillot A."/>
        </authorList>
    </citation>
    <scope>NUCLEOTIDE SEQUENCE [LARGE SCALE GENOMIC DNA]</scope>
    <source>
        <strain evidence="5 6">CIP 102622</strain>
    </source>
</reference>
<feature type="domain" description="Glycosyltransferase subfamily 4-like N-terminal" evidence="4">
    <location>
        <begin position="15"/>
        <end position="169"/>
    </location>
</feature>
<keyword evidence="2 5" id="KW-0808">Transferase</keyword>
<dbReference type="Pfam" id="PF13439">
    <property type="entry name" value="Glyco_transf_4"/>
    <property type="match status" value="1"/>
</dbReference>
<protein>
    <submittedName>
        <fullName evidence="5">Glycosyltransferase family 4 protein</fullName>
    </submittedName>
</protein>
<gene>
    <name evidence="5" type="ORF">JDP02_02970</name>
</gene>
<keyword evidence="1" id="KW-0328">Glycosyltransferase</keyword>
<dbReference type="FunFam" id="3.40.50.2000:FF:000115">
    <property type="entry name" value="Alpha-(1-6)-phosphatidylinositol monomannoside mannosyltransferase"/>
    <property type="match status" value="1"/>
</dbReference>